<accession>A0ACB8SK43</accession>
<dbReference type="Proteomes" id="UP000814140">
    <property type="component" value="Unassembled WGS sequence"/>
</dbReference>
<evidence type="ECO:0000313" key="1">
    <source>
        <dbReference type="EMBL" id="KAI0056818.1"/>
    </source>
</evidence>
<reference evidence="1" key="2">
    <citation type="journal article" date="2022" name="New Phytol.">
        <title>Evolutionary transition to the ectomycorrhizal habit in the genomes of a hyperdiverse lineage of mushroom-forming fungi.</title>
        <authorList>
            <person name="Looney B."/>
            <person name="Miyauchi S."/>
            <person name="Morin E."/>
            <person name="Drula E."/>
            <person name="Courty P.E."/>
            <person name="Kohler A."/>
            <person name="Kuo A."/>
            <person name="LaButti K."/>
            <person name="Pangilinan J."/>
            <person name="Lipzen A."/>
            <person name="Riley R."/>
            <person name="Andreopoulos W."/>
            <person name="He G."/>
            <person name="Johnson J."/>
            <person name="Nolan M."/>
            <person name="Tritt A."/>
            <person name="Barry K.W."/>
            <person name="Grigoriev I.V."/>
            <person name="Nagy L.G."/>
            <person name="Hibbett D."/>
            <person name="Henrissat B."/>
            <person name="Matheny P.B."/>
            <person name="Labbe J."/>
            <person name="Martin F.M."/>
        </authorList>
    </citation>
    <scope>NUCLEOTIDE SEQUENCE</scope>
    <source>
        <strain evidence="1">HHB10654</strain>
    </source>
</reference>
<protein>
    <submittedName>
        <fullName evidence="1">Uncharacterized protein</fullName>
    </submittedName>
</protein>
<name>A0ACB8SK43_9AGAM</name>
<comment type="caution">
    <text evidence="1">The sequence shown here is derived from an EMBL/GenBank/DDBJ whole genome shotgun (WGS) entry which is preliminary data.</text>
</comment>
<organism evidence="1 2">
    <name type="scientific">Artomyces pyxidatus</name>
    <dbReference type="NCBI Taxonomy" id="48021"/>
    <lineage>
        <taxon>Eukaryota</taxon>
        <taxon>Fungi</taxon>
        <taxon>Dikarya</taxon>
        <taxon>Basidiomycota</taxon>
        <taxon>Agaricomycotina</taxon>
        <taxon>Agaricomycetes</taxon>
        <taxon>Russulales</taxon>
        <taxon>Auriscalpiaceae</taxon>
        <taxon>Artomyces</taxon>
    </lineage>
</organism>
<gene>
    <name evidence="1" type="ORF">BV25DRAFT_1535943</name>
</gene>
<evidence type="ECO:0000313" key="2">
    <source>
        <dbReference type="Proteomes" id="UP000814140"/>
    </source>
</evidence>
<sequence length="177" mass="19418">MTRHPDLPSLLHQQRRTTRAVVQLTIQTAATCSIAEDRDDRMPPDLSGRFISDSTRPSVIDDGPLASIACQMHDSVPSPTDTRTTRPEGTQDTTASSERAGHWPQDITNRDTYRDPMRPRATASARTWMFPPSHTVLRGPSASLQKNSTARNTHPRPMDSPIGGGIKAMQVGAHSID</sequence>
<proteinExistence type="predicted"/>
<dbReference type="EMBL" id="MU277257">
    <property type="protein sequence ID" value="KAI0056818.1"/>
    <property type="molecule type" value="Genomic_DNA"/>
</dbReference>
<keyword evidence="2" id="KW-1185">Reference proteome</keyword>
<reference evidence="1" key="1">
    <citation type="submission" date="2021-03" db="EMBL/GenBank/DDBJ databases">
        <authorList>
            <consortium name="DOE Joint Genome Institute"/>
            <person name="Ahrendt S."/>
            <person name="Looney B.P."/>
            <person name="Miyauchi S."/>
            <person name="Morin E."/>
            <person name="Drula E."/>
            <person name="Courty P.E."/>
            <person name="Chicoki N."/>
            <person name="Fauchery L."/>
            <person name="Kohler A."/>
            <person name="Kuo A."/>
            <person name="Labutti K."/>
            <person name="Pangilinan J."/>
            <person name="Lipzen A."/>
            <person name="Riley R."/>
            <person name="Andreopoulos W."/>
            <person name="He G."/>
            <person name="Johnson J."/>
            <person name="Barry K.W."/>
            <person name="Grigoriev I.V."/>
            <person name="Nagy L."/>
            <person name="Hibbett D."/>
            <person name="Henrissat B."/>
            <person name="Matheny P.B."/>
            <person name="Labbe J."/>
            <person name="Martin F."/>
        </authorList>
    </citation>
    <scope>NUCLEOTIDE SEQUENCE</scope>
    <source>
        <strain evidence="1">HHB10654</strain>
    </source>
</reference>